<dbReference type="Proteomes" id="UP001160390">
    <property type="component" value="Unassembled WGS sequence"/>
</dbReference>
<gene>
    <name evidence="2" type="ORF">CCHLO57077_00012563</name>
</gene>
<keyword evidence="3" id="KW-1185">Reference proteome</keyword>
<evidence type="ECO:0000256" key="1">
    <source>
        <dbReference type="SAM" id="MobiDB-lite"/>
    </source>
</evidence>
<sequence>MPSCKPSIAESFLASIPDEKLKNFSEHEYTIAQDYNQGFRLDHQGMNIDTNQRPYVHRLYLQPVGGTSSKAISKRHGNKKNKGIEGRCHATNTAEPEEIREALMRSFRDKKNKQVGYAPPK</sequence>
<comment type="caution">
    <text evidence="2">The sequence shown here is derived from an EMBL/GenBank/DDBJ whole genome shotgun (WGS) entry which is preliminary data.</text>
</comment>
<organism evidence="2 3">
    <name type="scientific">Clonostachys chloroleuca</name>
    <dbReference type="NCBI Taxonomy" id="1926264"/>
    <lineage>
        <taxon>Eukaryota</taxon>
        <taxon>Fungi</taxon>
        <taxon>Dikarya</taxon>
        <taxon>Ascomycota</taxon>
        <taxon>Pezizomycotina</taxon>
        <taxon>Sordariomycetes</taxon>
        <taxon>Hypocreomycetidae</taxon>
        <taxon>Hypocreales</taxon>
        <taxon>Bionectriaceae</taxon>
        <taxon>Clonostachys</taxon>
    </lineage>
</organism>
<feature type="compositionally biased region" description="Basic residues" evidence="1">
    <location>
        <begin position="72"/>
        <end position="81"/>
    </location>
</feature>
<dbReference type="EMBL" id="CABFNP030000751">
    <property type="protein sequence ID" value="CAI6083695.1"/>
    <property type="molecule type" value="Genomic_DNA"/>
</dbReference>
<protein>
    <submittedName>
        <fullName evidence="2">Uncharacterized protein</fullName>
    </submittedName>
</protein>
<reference evidence="2" key="1">
    <citation type="submission" date="2023-01" db="EMBL/GenBank/DDBJ databases">
        <authorList>
            <person name="Piombo E."/>
        </authorList>
    </citation>
    <scope>NUCLEOTIDE SEQUENCE</scope>
</reference>
<proteinExistence type="predicted"/>
<name>A0AA35LWY0_9HYPO</name>
<evidence type="ECO:0000313" key="3">
    <source>
        <dbReference type="Proteomes" id="UP001160390"/>
    </source>
</evidence>
<dbReference type="AlphaFoldDB" id="A0AA35LWY0"/>
<accession>A0AA35LWY0</accession>
<evidence type="ECO:0000313" key="2">
    <source>
        <dbReference type="EMBL" id="CAI6083695.1"/>
    </source>
</evidence>
<feature type="region of interest" description="Disordered" evidence="1">
    <location>
        <begin position="67"/>
        <end position="92"/>
    </location>
</feature>